<accession>A7IT86</accession>
<evidence type="ECO:0000313" key="2">
    <source>
        <dbReference type="Proteomes" id="UP000246715"/>
    </source>
</evidence>
<sequence length="70" mass="8218">MSKMESHGQFNYRIQMFSTCFTQKRNKSWKRAGRMSTLTRLPLQDFLPPSLNVVMSKCLRKLLSLHDALL</sequence>
<protein>
    <submittedName>
        <fullName evidence="1">Uncharacterized protein m006L</fullName>
    </submittedName>
</protein>
<dbReference type="Proteomes" id="UP000246715">
    <property type="component" value="Segment"/>
</dbReference>
<gene>
    <name evidence="1" type="primary">m006L</name>
    <name evidence="1" type="ORF">MT325_m006L</name>
</gene>
<dbReference type="EMBL" id="DQ491001">
    <property type="protein sequence ID" value="ABT13560.1"/>
    <property type="molecule type" value="Genomic_DNA"/>
</dbReference>
<name>A7IT86_PBCVM</name>
<organism evidence="1 2">
    <name type="scientific">Paramecium bursaria Chlorella virus MT325</name>
    <name type="common">PBCV-MT325</name>
    <dbReference type="NCBI Taxonomy" id="346932"/>
    <lineage>
        <taxon>Viruses</taxon>
        <taxon>Varidnaviria</taxon>
        <taxon>Bamfordvirae</taxon>
        <taxon>Nucleocytoviricota</taxon>
        <taxon>Megaviricetes</taxon>
        <taxon>Algavirales</taxon>
        <taxon>Phycodnaviridae</taxon>
        <taxon>Chlorovirus</taxon>
        <taxon>Chlorovirus conductrix</taxon>
        <taxon>Paramecium bursaria Chlorella virus A1</taxon>
    </lineage>
</organism>
<reference evidence="1 2" key="1">
    <citation type="journal article" date="2007" name="Virology">
        <title>Sequence and annotation of the 314-kb MT325 and the 321-kb FR483 viruses that infect Chlorella Pbi.</title>
        <authorList>
            <person name="Fitzgerald L.A."/>
            <person name="Graves M.V."/>
            <person name="Li X."/>
            <person name="Feldblyum T."/>
            <person name="Hartigan J."/>
            <person name="Van Etten J.L."/>
        </authorList>
    </citation>
    <scope>NUCLEOTIDE SEQUENCE [LARGE SCALE GENOMIC DNA]</scope>
    <source>
        <strain evidence="1 2">MT325</strain>
    </source>
</reference>
<proteinExistence type="predicted"/>
<evidence type="ECO:0000313" key="1">
    <source>
        <dbReference type="EMBL" id="ABT13560.1"/>
    </source>
</evidence>
<organismHost>
    <name type="scientific">Paramecium bursaria</name>
    <dbReference type="NCBI Taxonomy" id="74790"/>
</organismHost>